<dbReference type="InterPro" id="IPR049326">
    <property type="entry name" value="Rhodopsin_dom_fungi"/>
</dbReference>
<feature type="compositionally biased region" description="Pro residues" evidence="1">
    <location>
        <begin position="545"/>
        <end position="559"/>
    </location>
</feature>
<evidence type="ECO:0000313" key="4">
    <source>
        <dbReference type="EMBL" id="KAF2279767.1"/>
    </source>
</evidence>
<dbReference type="Proteomes" id="UP000800097">
    <property type="component" value="Unassembled WGS sequence"/>
</dbReference>
<dbReference type="PANTHER" id="PTHR38794">
    <property type="entry name" value="INTEGRAL MEMBRANE PROTEIN"/>
    <property type="match status" value="1"/>
</dbReference>
<feature type="region of interest" description="Disordered" evidence="1">
    <location>
        <begin position="280"/>
        <end position="609"/>
    </location>
</feature>
<dbReference type="PANTHER" id="PTHR38794:SF1">
    <property type="entry name" value="INTEGRAL MEMBRANE PROTEIN"/>
    <property type="match status" value="1"/>
</dbReference>
<feature type="compositionally biased region" description="Low complexity" evidence="1">
    <location>
        <begin position="501"/>
        <end position="523"/>
    </location>
</feature>
<keyword evidence="2" id="KW-0472">Membrane</keyword>
<sequence length="649" mass="70940">MWIPSSTSITARSAPITPNNKSTAVMIATWILTGIFVVMFLARQAVRFARVRRLGLDDLLMFLATLFGIGLSATTLLLSSEGLGVFEPVTIARADTLMKGLYSSNFLYISSLCLTKLSLLAFIYASAAQRGLKKAVVGLVIFVAIWCTASLLAAAFQCKVPRPWATMTLNCYNIGVFWIVFCIIDMTTDVAIIMLSVNLVAYLNIEFSRKAAIVACFAPRILVISVALVRLVYLYPITPHDKPEFKLWVPAICSLVHVSLSISTACLPFMKRFFDAGESTRRRGKNDWKPRGLRGDKASKLFARPKRGQKLHSIDSSVPKQRSPDVSPRIPTPAPLSPLAPPVYSSPRATPLSSKASSKSPSLRLHIPPSQPRKTVTSDLISPQTASSAALSPQCLSPYSPQPLLSPHGISPIREPTPPPPLYSPRPTVSGSHYGRTAKSSPNLNLRNSPPSPRFSLFPSPATGRYVVVPQNRRPQAQKYPIRTSSLRQRPDSRRATVKFAVAPNPASASPSTTISSSRYSKPTPTQSIGTTPSIPSYYLHTPPTSNPPSFPVPQPPSPHRQRNQRILSPRNSSHKDQISPVSPSSSNTAPTPPRTPLTFWRDDTSPENAALNTAASEMQANRPWEIEQMPVVQDVRRASPKLTVRPPS</sequence>
<feature type="transmembrane region" description="Helical" evidence="2">
    <location>
        <begin position="247"/>
        <end position="270"/>
    </location>
</feature>
<feature type="compositionally biased region" description="Polar residues" evidence="1">
    <location>
        <begin position="372"/>
        <end position="390"/>
    </location>
</feature>
<feature type="compositionally biased region" description="Low complexity" evidence="1">
    <location>
        <begin position="440"/>
        <end position="461"/>
    </location>
</feature>
<evidence type="ECO:0000259" key="3">
    <source>
        <dbReference type="Pfam" id="PF20684"/>
    </source>
</evidence>
<dbReference type="AlphaFoldDB" id="A0A6A6JTS2"/>
<accession>A0A6A6JTS2</accession>
<dbReference type="EMBL" id="ML986486">
    <property type="protein sequence ID" value="KAF2279767.1"/>
    <property type="molecule type" value="Genomic_DNA"/>
</dbReference>
<feature type="domain" description="Rhodopsin" evidence="3">
    <location>
        <begin position="42"/>
        <end position="274"/>
    </location>
</feature>
<feature type="compositionally biased region" description="Pro residues" evidence="1">
    <location>
        <begin position="415"/>
        <end position="424"/>
    </location>
</feature>
<evidence type="ECO:0000256" key="1">
    <source>
        <dbReference type="SAM" id="MobiDB-lite"/>
    </source>
</evidence>
<feature type="compositionally biased region" description="Polar residues" evidence="1">
    <location>
        <begin position="524"/>
        <end position="535"/>
    </location>
</feature>
<gene>
    <name evidence="4" type="ORF">EI97DRAFT_440060</name>
</gene>
<feature type="transmembrane region" description="Helical" evidence="2">
    <location>
        <begin position="54"/>
        <end position="78"/>
    </location>
</feature>
<reference evidence="4" key="1">
    <citation type="journal article" date="2020" name="Stud. Mycol.">
        <title>101 Dothideomycetes genomes: a test case for predicting lifestyles and emergence of pathogens.</title>
        <authorList>
            <person name="Haridas S."/>
            <person name="Albert R."/>
            <person name="Binder M."/>
            <person name="Bloem J."/>
            <person name="Labutti K."/>
            <person name="Salamov A."/>
            <person name="Andreopoulos B."/>
            <person name="Baker S."/>
            <person name="Barry K."/>
            <person name="Bills G."/>
            <person name="Bluhm B."/>
            <person name="Cannon C."/>
            <person name="Castanera R."/>
            <person name="Culley D."/>
            <person name="Daum C."/>
            <person name="Ezra D."/>
            <person name="Gonzalez J."/>
            <person name="Henrissat B."/>
            <person name="Kuo A."/>
            <person name="Liang C."/>
            <person name="Lipzen A."/>
            <person name="Lutzoni F."/>
            <person name="Magnuson J."/>
            <person name="Mondo S."/>
            <person name="Nolan M."/>
            <person name="Ohm R."/>
            <person name="Pangilinan J."/>
            <person name="Park H.-J."/>
            <person name="Ramirez L."/>
            <person name="Alfaro M."/>
            <person name="Sun H."/>
            <person name="Tritt A."/>
            <person name="Yoshinaga Y."/>
            <person name="Zwiers L.-H."/>
            <person name="Turgeon B."/>
            <person name="Goodwin S."/>
            <person name="Spatafora J."/>
            <person name="Crous P."/>
            <person name="Grigoriev I."/>
        </authorList>
    </citation>
    <scope>NUCLEOTIDE SEQUENCE</scope>
    <source>
        <strain evidence="4">CBS 379.55</strain>
    </source>
</reference>
<feature type="compositionally biased region" description="Low complexity" evidence="1">
    <location>
        <begin position="342"/>
        <end position="363"/>
    </location>
</feature>
<feature type="transmembrane region" description="Helical" evidence="2">
    <location>
        <begin position="106"/>
        <end position="124"/>
    </location>
</feature>
<feature type="transmembrane region" description="Helical" evidence="2">
    <location>
        <begin position="23"/>
        <end position="42"/>
    </location>
</feature>
<keyword evidence="2" id="KW-1133">Transmembrane helix</keyword>
<evidence type="ECO:0000313" key="5">
    <source>
        <dbReference type="Proteomes" id="UP000800097"/>
    </source>
</evidence>
<dbReference type="Pfam" id="PF20684">
    <property type="entry name" value="Fung_rhodopsin"/>
    <property type="match status" value="1"/>
</dbReference>
<feature type="transmembrane region" description="Helical" evidence="2">
    <location>
        <begin position="176"/>
        <end position="200"/>
    </location>
</feature>
<feature type="compositionally biased region" description="Low complexity" evidence="1">
    <location>
        <begin position="580"/>
        <end position="590"/>
    </location>
</feature>
<dbReference type="RefSeq" id="XP_033657306.1">
    <property type="nucleotide sequence ID" value="XM_033799601.1"/>
</dbReference>
<protein>
    <recommendedName>
        <fullName evidence="3">Rhodopsin domain-containing protein</fullName>
    </recommendedName>
</protein>
<feature type="compositionally biased region" description="Basic and acidic residues" evidence="1">
    <location>
        <begin position="280"/>
        <end position="299"/>
    </location>
</feature>
<feature type="compositionally biased region" description="Low complexity" evidence="1">
    <location>
        <begin position="391"/>
        <end position="407"/>
    </location>
</feature>
<feature type="transmembrane region" description="Helical" evidence="2">
    <location>
        <begin position="212"/>
        <end position="235"/>
    </location>
</feature>
<keyword evidence="2" id="KW-0812">Transmembrane</keyword>
<name>A0A6A6JTS2_WESOR</name>
<organism evidence="4 5">
    <name type="scientific">Westerdykella ornata</name>
    <dbReference type="NCBI Taxonomy" id="318751"/>
    <lineage>
        <taxon>Eukaryota</taxon>
        <taxon>Fungi</taxon>
        <taxon>Dikarya</taxon>
        <taxon>Ascomycota</taxon>
        <taxon>Pezizomycotina</taxon>
        <taxon>Dothideomycetes</taxon>
        <taxon>Pleosporomycetidae</taxon>
        <taxon>Pleosporales</taxon>
        <taxon>Sporormiaceae</taxon>
        <taxon>Westerdykella</taxon>
    </lineage>
</organism>
<dbReference type="OrthoDB" id="3918601at2759"/>
<keyword evidence="5" id="KW-1185">Reference proteome</keyword>
<evidence type="ECO:0000256" key="2">
    <source>
        <dbReference type="SAM" id="Phobius"/>
    </source>
</evidence>
<feature type="compositionally biased region" description="Pro residues" evidence="1">
    <location>
        <begin position="330"/>
        <end position="341"/>
    </location>
</feature>
<proteinExistence type="predicted"/>
<feature type="transmembrane region" description="Helical" evidence="2">
    <location>
        <begin position="136"/>
        <end position="156"/>
    </location>
</feature>
<dbReference type="GeneID" id="54552776"/>